<comment type="similarity">
    <text evidence="1">Belongs to the glycosyl hydrolase 63 family.</text>
</comment>
<keyword evidence="2" id="KW-0378">Hydrolase</keyword>
<dbReference type="InterPro" id="IPR008928">
    <property type="entry name" value="6-hairpin_glycosidase_sf"/>
</dbReference>
<evidence type="ECO:0000259" key="4">
    <source>
        <dbReference type="Pfam" id="PF22422"/>
    </source>
</evidence>
<dbReference type="InterPro" id="IPR004888">
    <property type="entry name" value="Glycoside_hydrolase_63"/>
</dbReference>
<reference evidence="5" key="1">
    <citation type="submission" date="2023-07" db="EMBL/GenBank/DDBJ databases">
        <title>Genomic Encyclopedia of Type Strains, Phase IV (KMG-IV): sequencing the most valuable type-strain genomes for metagenomic binning, comparative biology and taxonomic classification.</title>
        <authorList>
            <person name="Goeker M."/>
        </authorList>
    </citation>
    <scope>NUCLEOTIDE SEQUENCE</scope>
    <source>
        <strain evidence="5">DSM 26174</strain>
    </source>
</reference>
<evidence type="ECO:0000256" key="2">
    <source>
        <dbReference type="ARBA" id="ARBA00022801"/>
    </source>
</evidence>
<dbReference type="AlphaFoldDB" id="A0AAE3XPN0"/>
<name>A0AAE3XPN0_9BACT</name>
<dbReference type="PANTHER" id="PTHR10412:SF11">
    <property type="entry name" value="MANNOSYL-OLIGOSACCHARIDE GLUCOSIDASE"/>
    <property type="match status" value="1"/>
</dbReference>
<gene>
    <name evidence="5" type="ORF">HNQ88_003358</name>
</gene>
<dbReference type="Gene3D" id="1.50.10.10">
    <property type="match status" value="1"/>
</dbReference>
<dbReference type="EMBL" id="JAVDQD010000004">
    <property type="protein sequence ID" value="MDR6240292.1"/>
    <property type="molecule type" value="Genomic_DNA"/>
</dbReference>
<dbReference type="InterPro" id="IPR054491">
    <property type="entry name" value="MGH1-like_GH"/>
</dbReference>
<dbReference type="GO" id="GO:0006487">
    <property type="term" value="P:protein N-linked glycosylation"/>
    <property type="evidence" value="ECO:0007669"/>
    <property type="project" value="TreeGrafter"/>
</dbReference>
<dbReference type="Proteomes" id="UP001185092">
    <property type="component" value="Unassembled WGS sequence"/>
</dbReference>
<organism evidence="5 6">
    <name type="scientific">Aureibacter tunicatorum</name>
    <dbReference type="NCBI Taxonomy" id="866807"/>
    <lineage>
        <taxon>Bacteria</taxon>
        <taxon>Pseudomonadati</taxon>
        <taxon>Bacteroidota</taxon>
        <taxon>Cytophagia</taxon>
        <taxon>Cytophagales</taxon>
        <taxon>Persicobacteraceae</taxon>
        <taxon>Aureibacter</taxon>
    </lineage>
</organism>
<dbReference type="InterPro" id="IPR012341">
    <property type="entry name" value="6hp_glycosidase-like_sf"/>
</dbReference>
<dbReference type="RefSeq" id="WP_309940191.1">
    <property type="nucleotide sequence ID" value="NZ_AP025305.1"/>
</dbReference>
<proteinExistence type="inferred from homology"/>
<dbReference type="Pfam" id="PF22422">
    <property type="entry name" value="MGH1-like_GH"/>
    <property type="match status" value="1"/>
</dbReference>
<accession>A0AAE3XPN0</accession>
<comment type="caution">
    <text evidence="5">The sequence shown here is derived from an EMBL/GenBank/DDBJ whole genome shotgun (WGS) entry which is preliminary data.</text>
</comment>
<evidence type="ECO:0000256" key="3">
    <source>
        <dbReference type="ARBA" id="ARBA00023295"/>
    </source>
</evidence>
<dbReference type="PANTHER" id="PTHR10412">
    <property type="entry name" value="MANNOSYL-OLIGOSACCHARIDE GLUCOSIDASE"/>
    <property type="match status" value="1"/>
</dbReference>
<evidence type="ECO:0000256" key="1">
    <source>
        <dbReference type="ARBA" id="ARBA00010833"/>
    </source>
</evidence>
<dbReference type="GO" id="GO:0004573">
    <property type="term" value="F:Glc3Man9GlcNAc2 oligosaccharide glucosidase activity"/>
    <property type="evidence" value="ECO:0007669"/>
    <property type="project" value="InterPro"/>
</dbReference>
<sequence>MNKFLIIYLMMFGTVSSILAQEIKVNDPFLQIEAGITDPLFTTYAASMERSRLYGDKAYKMVHYKLNEPIHYESDQAGRIANLWVVDQLVIDEVGKFYKKPVVKASFPDMMTMEYSPYPGIDVQETFLVKSSQVAIVDMQITNTSDKDHLVDLYPLFEMGNDSLHVKNFDKQSQAYITERNEGLWRLISGLYKGHGYPTDVREVFAGNFEPRTYGAIKGRVPDFYNTVKIDRYAEVQEAWLNHAEDVMVDFIAINKRIKLEAGDSENVRYIRGYQDQKEDLQELLAEVEIAKNEPLQPYIDANVELFAQTPRIDFETQDEKLVYLGSLNLARGCMLPPSGETAYNYYVFSRNPVWGWGHGHQVLHESISMIAYALMDPVSAQNSQRVYMEQQFDDGLIAYRHGPRGPQTYPHKGMPTTSAPFYSWINWNIYKVSQDKDFLQDAFDSGEKYVQWLIKNRDKDQDGTFEWGPYGIIENVRDWYNVVFQMSYERYLDVDSEDISDELECLDLSAMVAKEMKMLELMATELGNKKGSKKWKKAYDELAGLINTMMWDEDTEFYYNVDDQDHSFVYRGVKDLKRQEIIGFLPMWAGFASEERADKLVKQLTDPEKFWREYGIPTVAADDPGYSNVVDYCCKWNGPVWLLWNYMVYEGLRDYNYHDQADELAEIMMKAVTTQLSKNHNFWESFSPDHDVLDSPTNYIWDAIMAKVLQDYYEHKSATASSLD</sequence>
<keyword evidence="3" id="KW-0326">Glycosidase</keyword>
<evidence type="ECO:0000313" key="5">
    <source>
        <dbReference type="EMBL" id="MDR6240292.1"/>
    </source>
</evidence>
<evidence type="ECO:0000313" key="6">
    <source>
        <dbReference type="Proteomes" id="UP001185092"/>
    </source>
</evidence>
<protein>
    <recommendedName>
        <fullName evidence="4">Mannosylglycerate hydrolase MGH1-like glycoside hydrolase domain-containing protein</fullName>
    </recommendedName>
</protein>
<dbReference type="SUPFAM" id="SSF48208">
    <property type="entry name" value="Six-hairpin glycosidases"/>
    <property type="match status" value="1"/>
</dbReference>
<keyword evidence="6" id="KW-1185">Reference proteome</keyword>
<dbReference type="GO" id="GO:0009311">
    <property type="term" value="P:oligosaccharide metabolic process"/>
    <property type="evidence" value="ECO:0007669"/>
    <property type="project" value="InterPro"/>
</dbReference>
<feature type="domain" description="Mannosylglycerate hydrolase MGH1-like glycoside hydrolase" evidence="4">
    <location>
        <begin position="371"/>
        <end position="702"/>
    </location>
</feature>